<accession>A0A2K8L1M6</accession>
<dbReference type="CDD" id="cd05966">
    <property type="entry name" value="ACS"/>
    <property type="match status" value="1"/>
</dbReference>
<dbReference type="Pfam" id="PF13193">
    <property type="entry name" value="AMP-binding_C"/>
    <property type="match status" value="1"/>
</dbReference>
<dbReference type="FunFam" id="3.40.50.12780:FF:000001">
    <property type="entry name" value="Acetyl-coenzyme A synthetase"/>
    <property type="match status" value="1"/>
</dbReference>
<feature type="modified residue" description="N6-acetyllysine" evidence="6">
    <location>
        <position position="612"/>
    </location>
</feature>
<keyword evidence="6" id="KW-0460">Magnesium</keyword>
<comment type="cofactor">
    <cofactor evidence="6">
        <name>Mg(2+)</name>
        <dbReference type="ChEBI" id="CHEBI:18420"/>
    </cofactor>
</comment>
<evidence type="ECO:0000313" key="11">
    <source>
        <dbReference type="Proteomes" id="UP000231637"/>
    </source>
</evidence>
<evidence type="ECO:0000259" key="8">
    <source>
        <dbReference type="Pfam" id="PF13193"/>
    </source>
</evidence>
<dbReference type="Gene3D" id="3.40.50.12780">
    <property type="entry name" value="N-terminal domain of ligase-like"/>
    <property type="match status" value="1"/>
</dbReference>
<feature type="binding site" evidence="6">
    <location>
        <position position="528"/>
    </location>
    <ligand>
        <name>CoA</name>
        <dbReference type="ChEBI" id="CHEBI:57287"/>
    </ligand>
</feature>
<dbReference type="PANTHER" id="PTHR24095:SF14">
    <property type="entry name" value="ACETYL-COENZYME A SYNTHETASE 1"/>
    <property type="match status" value="1"/>
</dbReference>
<protein>
    <recommendedName>
        <fullName evidence="6">Acetyl-coenzyme A synthetase</fullName>
        <shortName evidence="6">AcCoA synthetase</shortName>
        <shortName evidence="6">Acs</shortName>
        <ecNumber evidence="6">6.2.1.1</ecNumber>
    </recommendedName>
    <alternativeName>
        <fullName evidence="6">Acetate--CoA ligase</fullName>
    </alternativeName>
    <alternativeName>
        <fullName evidence="6">Acyl-activating enzyme</fullName>
    </alternativeName>
</protein>
<dbReference type="Proteomes" id="UP000231637">
    <property type="component" value="Chromosome"/>
</dbReference>
<comment type="catalytic activity">
    <reaction evidence="6">
        <text>acetate + ATP + CoA = acetyl-CoA + AMP + diphosphate</text>
        <dbReference type="Rhea" id="RHEA:23176"/>
        <dbReference type="ChEBI" id="CHEBI:30089"/>
        <dbReference type="ChEBI" id="CHEBI:30616"/>
        <dbReference type="ChEBI" id="CHEBI:33019"/>
        <dbReference type="ChEBI" id="CHEBI:57287"/>
        <dbReference type="ChEBI" id="CHEBI:57288"/>
        <dbReference type="ChEBI" id="CHEBI:456215"/>
        <dbReference type="EC" id="6.2.1.1"/>
    </reaction>
</comment>
<dbReference type="InterPro" id="IPR025110">
    <property type="entry name" value="AMP-bd_C"/>
</dbReference>
<evidence type="ECO:0000256" key="4">
    <source>
        <dbReference type="ARBA" id="ARBA00022840"/>
    </source>
</evidence>
<evidence type="ECO:0000256" key="5">
    <source>
        <dbReference type="ARBA" id="ARBA00022990"/>
    </source>
</evidence>
<feature type="binding site" evidence="6">
    <location>
        <begin position="416"/>
        <end position="421"/>
    </location>
    <ligand>
        <name>ATP</name>
        <dbReference type="ChEBI" id="CHEBI:30616"/>
    </ligand>
</feature>
<comment type="caution">
    <text evidence="6">Lacks conserved residue(s) required for the propagation of feature annotation.</text>
</comment>
<comment type="similarity">
    <text evidence="1 6">Belongs to the ATP-dependent AMP-binding enzyme family.</text>
</comment>
<feature type="binding site" evidence="6">
    <location>
        <position position="547"/>
    </location>
    <ligand>
        <name>Mg(2+)</name>
        <dbReference type="ChEBI" id="CHEBI:18420"/>
    </ligand>
</feature>
<feature type="domain" description="AMP-binding enzyme C-terminal" evidence="8">
    <location>
        <begin position="536"/>
        <end position="612"/>
    </location>
</feature>
<feature type="binding site" evidence="6">
    <location>
        <position position="542"/>
    </location>
    <ligand>
        <name>Mg(2+)</name>
        <dbReference type="ChEBI" id="CHEBI:18420"/>
    </ligand>
</feature>
<gene>
    <name evidence="6" type="primary">acsA</name>
    <name evidence="10" type="ORF">Ga0123462_0103</name>
</gene>
<dbReference type="EMBL" id="CP018800">
    <property type="protein sequence ID" value="ATX80982.1"/>
    <property type="molecule type" value="Genomic_DNA"/>
</dbReference>
<proteinExistence type="inferred from homology"/>
<dbReference type="InterPro" id="IPR045851">
    <property type="entry name" value="AMP-bd_C_sf"/>
</dbReference>
<organism evidence="10 11">
    <name type="scientific">Mariprofundus ferrinatatus</name>
    <dbReference type="NCBI Taxonomy" id="1921087"/>
    <lineage>
        <taxon>Bacteria</taxon>
        <taxon>Pseudomonadati</taxon>
        <taxon>Pseudomonadota</taxon>
        <taxon>Candidatius Mariprofundia</taxon>
        <taxon>Mariprofundales</taxon>
        <taxon>Mariprofundaceae</taxon>
        <taxon>Mariprofundus</taxon>
    </lineage>
</organism>
<dbReference type="HAMAP" id="MF_01123">
    <property type="entry name" value="Ac_CoA_synth"/>
    <property type="match status" value="1"/>
</dbReference>
<dbReference type="InterPro" id="IPR000873">
    <property type="entry name" value="AMP-dep_synth/lig_dom"/>
</dbReference>
<reference evidence="10 11" key="1">
    <citation type="submission" date="2016-12" db="EMBL/GenBank/DDBJ databases">
        <title>Isolation and genomic insights into novel planktonic Zetaproteobacteria from stratified waters of the Chesapeake Bay.</title>
        <authorList>
            <person name="McAllister S.M."/>
            <person name="Kato S."/>
            <person name="Chan C.S."/>
            <person name="Chiu B.K."/>
            <person name="Field E.K."/>
        </authorList>
    </citation>
    <scope>NUCLEOTIDE SEQUENCE [LARGE SCALE GENOMIC DNA]</scope>
    <source>
        <strain evidence="10 11">CP-8</strain>
    </source>
</reference>
<dbReference type="SUPFAM" id="SSF56801">
    <property type="entry name" value="Acetyl-CoA synthetase-like"/>
    <property type="match status" value="1"/>
</dbReference>
<dbReference type="GO" id="GO:0016208">
    <property type="term" value="F:AMP binding"/>
    <property type="evidence" value="ECO:0007669"/>
    <property type="project" value="InterPro"/>
</dbReference>
<name>A0A2K8L1M6_9PROT</name>
<evidence type="ECO:0000259" key="9">
    <source>
        <dbReference type="Pfam" id="PF16177"/>
    </source>
</evidence>
<feature type="binding site" evidence="6">
    <location>
        <position position="520"/>
    </location>
    <ligand>
        <name>ATP</name>
        <dbReference type="ChEBI" id="CHEBI:30616"/>
    </ligand>
</feature>
<comment type="function">
    <text evidence="6">Catalyzes the conversion of acetate into acetyl-CoA (AcCoA), an essential intermediate at the junction of anabolic and catabolic pathways. AcsA undergoes a two-step reaction. In the first half reaction, AcsA combines acetate with ATP to form acetyl-adenylate (AcAMP) intermediate. In the second half reaction, it can then transfer the acetyl group from AcAMP to the sulfhydryl group of CoA, forming the product AcCoA.</text>
</comment>
<keyword evidence="5 6" id="KW-0007">Acetylation</keyword>
<evidence type="ECO:0000313" key="10">
    <source>
        <dbReference type="EMBL" id="ATX80982.1"/>
    </source>
</evidence>
<dbReference type="InterPro" id="IPR042099">
    <property type="entry name" value="ANL_N_sf"/>
</dbReference>
<feature type="domain" description="AMP-dependent synthetase/ligase" evidence="7">
    <location>
        <begin position="94"/>
        <end position="481"/>
    </location>
</feature>
<feature type="binding site" evidence="6">
    <location>
        <position position="544"/>
    </location>
    <ligand>
        <name>Mg(2+)</name>
        <dbReference type="ChEBI" id="CHEBI:18420"/>
    </ligand>
</feature>
<feature type="domain" description="Acetyl-coenzyme A synthetase N-terminal" evidence="9">
    <location>
        <begin position="31"/>
        <end position="86"/>
    </location>
</feature>
<keyword evidence="4 6" id="KW-0067">ATP-binding</keyword>
<dbReference type="InterPro" id="IPR011904">
    <property type="entry name" value="Ac_CoA_lig"/>
</dbReference>
<dbReference type="OrthoDB" id="9803968at2"/>
<dbReference type="GO" id="GO:0005524">
    <property type="term" value="F:ATP binding"/>
    <property type="evidence" value="ECO:0007669"/>
    <property type="project" value="UniProtKB-KW"/>
</dbReference>
<feature type="binding site" evidence="6">
    <location>
        <begin position="196"/>
        <end position="199"/>
    </location>
    <ligand>
        <name>CoA</name>
        <dbReference type="ChEBI" id="CHEBI:57287"/>
    </ligand>
</feature>
<keyword evidence="6" id="KW-0479">Metal-binding</keyword>
<dbReference type="EC" id="6.2.1.1" evidence="6"/>
<dbReference type="NCBIfam" id="TIGR02188">
    <property type="entry name" value="Ac_CoA_lig_AcsA"/>
    <property type="match status" value="1"/>
</dbReference>
<evidence type="ECO:0000256" key="3">
    <source>
        <dbReference type="ARBA" id="ARBA00022741"/>
    </source>
</evidence>
<comment type="PTM">
    <text evidence="6">Acetylated. Deacetylation by the SIR2-homolog deacetylase activates the enzyme.</text>
</comment>
<feature type="binding site" evidence="6">
    <location>
        <position position="531"/>
    </location>
    <ligand>
        <name>ATP</name>
        <dbReference type="ChEBI" id="CHEBI:30616"/>
    </ligand>
</feature>
<dbReference type="Pfam" id="PF00501">
    <property type="entry name" value="AMP-binding"/>
    <property type="match status" value="1"/>
</dbReference>
<evidence type="ECO:0000259" key="7">
    <source>
        <dbReference type="Pfam" id="PF00501"/>
    </source>
</evidence>
<keyword evidence="3 6" id="KW-0547">Nucleotide-binding</keyword>
<keyword evidence="11" id="KW-1185">Reference proteome</keyword>
<dbReference type="Gene3D" id="3.30.300.30">
    <property type="match status" value="1"/>
</dbReference>
<feature type="binding site" evidence="6">
    <location>
        <begin position="392"/>
        <end position="394"/>
    </location>
    <ligand>
        <name>ATP</name>
        <dbReference type="ChEBI" id="CHEBI:30616"/>
    </ligand>
</feature>
<dbReference type="GO" id="GO:0003987">
    <property type="term" value="F:acetate-CoA ligase activity"/>
    <property type="evidence" value="ECO:0007669"/>
    <property type="project" value="UniProtKB-UniRule"/>
</dbReference>
<dbReference type="InterPro" id="IPR020845">
    <property type="entry name" value="AMP-binding_CS"/>
</dbReference>
<sequence length="648" mass="72075">MSEAITTILEELRTFNPPQGHQGHIASMEEYRSIREQFRNDFDSTWRDLAREHLLWREPFTRVLNGDNAPFYRWFEGGKLNLSENCLDRHVDAGLGERTAIIWESEAGEVRNYSYSDLLSEVCRAANAMKQLGIQAGDRVIIYMPMIVEAAVAMLACTRIGAVHSVVFGAFSPQALRDRIEDAGAKLVITADGGGRRGGIHALKPNVDEALSEGCRSLSHVLVVCHAGNEVDWCAGRDIRWHDALKVQPDSCEPLAVDSEHPLFILYTSGSTGKPKGILHSTAGYLLWARLTMRWSFDFRPDSDLFWCTADVGWITGHTYSVYGPLANGGTTLMYEGVPTYPDPGRLWKICADHGVTIFYTAPTAIRALIKAGDAWPNSHDLSKLRVLGTVGEPINPEAWMWYYNVIGKGRCPIVDTWWQTETGGHMLAPLPFATPTKPGSATYPLPGIEADIVDDEGKPITEGGGMLVIRKPWPSMLRGVWGDDQRYVDTYWKKFGNRFYFAGDGARRDEDGYFWIMGRVDDVLNVSGHRLGTMEIESALVSHEAVAEAAVVGRPDEIKGEAICAFVVLKREADDELVATLRNHVSKEIGAIAKPDDIRFADSLPKTRSGKIMRRLLRDIAAGREIISDISTLEDQSVVQQLQQKKL</sequence>
<feature type="binding site" evidence="6">
    <location>
        <position position="316"/>
    </location>
    <ligand>
        <name>CoA</name>
        <dbReference type="ChEBI" id="CHEBI:57287"/>
    </ligand>
</feature>
<dbReference type="KEGG" id="mfn:Ga0123462_0103"/>
<dbReference type="Pfam" id="PF16177">
    <property type="entry name" value="ACAS_N"/>
    <property type="match status" value="1"/>
</dbReference>
<feature type="binding site" evidence="6">
    <location>
        <position position="505"/>
    </location>
    <ligand>
        <name>ATP</name>
        <dbReference type="ChEBI" id="CHEBI:30616"/>
    </ligand>
</feature>
<dbReference type="NCBIfam" id="NF001208">
    <property type="entry name" value="PRK00174.1"/>
    <property type="match status" value="1"/>
</dbReference>
<evidence type="ECO:0000256" key="1">
    <source>
        <dbReference type="ARBA" id="ARBA00006432"/>
    </source>
</evidence>
<dbReference type="PANTHER" id="PTHR24095">
    <property type="entry name" value="ACETYL-COENZYME A SYNTHETASE"/>
    <property type="match status" value="1"/>
</dbReference>
<dbReference type="GO" id="GO:0005829">
    <property type="term" value="C:cytosol"/>
    <property type="evidence" value="ECO:0007669"/>
    <property type="project" value="TreeGrafter"/>
</dbReference>
<evidence type="ECO:0000256" key="6">
    <source>
        <dbReference type="HAMAP-Rule" id="MF_01123"/>
    </source>
</evidence>
<dbReference type="RefSeq" id="WP_100264512.1">
    <property type="nucleotide sequence ID" value="NZ_CP018800.1"/>
</dbReference>
<dbReference type="GO" id="GO:0046872">
    <property type="term" value="F:metal ion binding"/>
    <property type="evidence" value="ECO:0007669"/>
    <property type="project" value="UniProtKB-KW"/>
</dbReference>
<dbReference type="PROSITE" id="PS00455">
    <property type="entry name" value="AMP_BINDING"/>
    <property type="match status" value="1"/>
</dbReference>
<keyword evidence="2 6" id="KW-0436">Ligase</keyword>
<dbReference type="AlphaFoldDB" id="A0A2K8L1M6"/>
<evidence type="ECO:0000256" key="2">
    <source>
        <dbReference type="ARBA" id="ARBA00022598"/>
    </source>
</evidence>
<dbReference type="InterPro" id="IPR032387">
    <property type="entry name" value="ACAS_N"/>
</dbReference>
<dbReference type="GO" id="GO:0019427">
    <property type="term" value="P:acetyl-CoA biosynthetic process from acetate"/>
    <property type="evidence" value="ECO:0007669"/>
    <property type="project" value="UniProtKB-UniRule"/>
</dbReference>